<dbReference type="SUPFAM" id="SSF53067">
    <property type="entry name" value="Actin-like ATPase domain"/>
    <property type="match status" value="2"/>
</dbReference>
<dbReference type="Pfam" id="PF02491">
    <property type="entry name" value="SHS2_FTSA"/>
    <property type="match status" value="1"/>
</dbReference>
<dbReference type="InterPro" id="IPR043129">
    <property type="entry name" value="ATPase_NBD"/>
</dbReference>
<gene>
    <name evidence="5 8" type="primary">ftsA</name>
    <name evidence="8" type="ORF">C6V80_05070</name>
    <name evidence="9" type="ORF">EDC58_0413</name>
</gene>
<dbReference type="EMBL" id="RJVK01000001">
    <property type="protein sequence ID" value="ROR40932.1"/>
    <property type="molecule type" value="Genomic_DNA"/>
</dbReference>
<protein>
    <recommendedName>
        <fullName evidence="5 6">Cell division protein FtsA</fullName>
    </recommendedName>
</protein>
<dbReference type="SMART" id="SM00842">
    <property type="entry name" value="FtsA"/>
    <property type="match status" value="1"/>
</dbReference>
<dbReference type="InterPro" id="IPR020823">
    <property type="entry name" value="Cell_div_FtsA"/>
</dbReference>
<comment type="similarity">
    <text evidence="5 6">Belongs to the FtsA/MreB family.</text>
</comment>
<keyword evidence="2 5" id="KW-0132">Cell division</keyword>
<dbReference type="CDD" id="cd24048">
    <property type="entry name" value="ASKHA_NBD_FtsA"/>
    <property type="match status" value="1"/>
</dbReference>
<dbReference type="PANTHER" id="PTHR32432">
    <property type="entry name" value="CELL DIVISION PROTEIN FTSA-RELATED"/>
    <property type="match status" value="1"/>
</dbReference>
<accession>A0AAJ4RDP4</accession>
<dbReference type="NCBIfam" id="TIGR01174">
    <property type="entry name" value="ftsA"/>
    <property type="match status" value="1"/>
</dbReference>
<dbReference type="PANTHER" id="PTHR32432:SF4">
    <property type="entry name" value="CELL DIVISION PROTEIN FTSA"/>
    <property type="match status" value="1"/>
</dbReference>
<dbReference type="Gene3D" id="3.30.1490.110">
    <property type="match status" value="1"/>
</dbReference>
<dbReference type="InterPro" id="IPR050696">
    <property type="entry name" value="FtsA/MreB"/>
</dbReference>
<dbReference type="GO" id="GO:0009898">
    <property type="term" value="C:cytoplasmic side of plasma membrane"/>
    <property type="evidence" value="ECO:0007669"/>
    <property type="project" value="UniProtKB-UniRule"/>
</dbReference>
<evidence type="ECO:0000259" key="7">
    <source>
        <dbReference type="SMART" id="SM00842"/>
    </source>
</evidence>
<dbReference type="HAMAP" id="MF_02033">
    <property type="entry name" value="FtsA"/>
    <property type="match status" value="1"/>
</dbReference>
<evidence type="ECO:0000256" key="1">
    <source>
        <dbReference type="ARBA" id="ARBA00022475"/>
    </source>
</evidence>
<evidence type="ECO:0000256" key="2">
    <source>
        <dbReference type="ARBA" id="ARBA00022618"/>
    </source>
</evidence>
<reference evidence="8" key="3">
    <citation type="submission" date="2019-06" db="EMBL/GenBank/DDBJ databases">
        <title>A comparative analysis of the Nautiliaceae.</title>
        <authorList>
            <person name="Grosche A."/>
            <person name="Smedile F."/>
            <person name="Vetriani C."/>
        </authorList>
    </citation>
    <scope>NUCLEOTIDE SEQUENCE</scope>
    <source>
        <strain evidence="8">TB6</strain>
    </source>
</reference>
<evidence type="ECO:0000256" key="4">
    <source>
        <dbReference type="ARBA" id="ARBA00023306"/>
    </source>
</evidence>
<reference evidence="11" key="1">
    <citation type="submission" date="2018-03" db="EMBL/GenBank/DDBJ databases">
        <title>A comparative analysis of the Nautiliaceae.</title>
        <authorList>
            <person name="Grosche A."/>
            <person name="Smedile F."/>
            <person name="Vetriani C."/>
        </authorList>
    </citation>
    <scope>NUCLEOTIDE SEQUENCE [LARGE SCALE GENOMIC DNA]</scope>
    <source>
        <strain evidence="11">TB6</strain>
    </source>
</reference>
<comment type="function">
    <text evidence="5 6">Cell division protein that is involved in the assembly of the Z ring. May serve as a membrane anchor for the Z ring.</text>
</comment>
<proteinExistence type="inferred from homology"/>
<keyword evidence="3 5" id="KW-0472">Membrane</keyword>
<feature type="domain" description="SHS2" evidence="7">
    <location>
        <begin position="4"/>
        <end position="191"/>
    </location>
</feature>
<evidence type="ECO:0000256" key="6">
    <source>
        <dbReference type="PIRNR" id="PIRNR003101"/>
    </source>
</evidence>
<evidence type="ECO:0000313" key="11">
    <source>
        <dbReference type="Proteomes" id="UP000298805"/>
    </source>
</evidence>
<keyword evidence="11" id="KW-1185">Reference proteome</keyword>
<dbReference type="AlphaFoldDB" id="A0AAJ4RDP4"/>
<dbReference type="InterPro" id="IPR003494">
    <property type="entry name" value="SHS2_FtsA"/>
</dbReference>
<dbReference type="Gene3D" id="3.30.420.40">
    <property type="match status" value="1"/>
</dbReference>
<evidence type="ECO:0000313" key="9">
    <source>
        <dbReference type="EMBL" id="ROR40932.1"/>
    </source>
</evidence>
<dbReference type="Proteomes" id="UP000298805">
    <property type="component" value="Chromosome"/>
</dbReference>
<reference evidence="9 10" key="2">
    <citation type="submission" date="2018-11" db="EMBL/GenBank/DDBJ databases">
        <title>Genomic Encyclopedia of Type Strains, Phase IV (KMG-IV): sequencing the most valuable type-strain genomes for metagenomic binning, comparative biology and taxonomic classification.</title>
        <authorList>
            <person name="Goeker M."/>
        </authorList>
    </citation>
    <scope>NUCLEOTIDE SEQUENCE [LARGE SCALE GENOMIC DNA]</scope>
    <source>
        <strain evidence="9 10">DSM 27783</strain>
    </source>
</reference>
<name>A0AAJ4RDP4_9BACT</name>
<keyword evidence="1 5" id="KW-1003">Cell membrane</keyword>
<evidence type="ECO:0000256" key="3">
    <source>
        <dbReference type="ARBA" id="ARBA00023136"/>
    </source>
</evidence>
<evidence type="ECO:0000256" key="5">
    <source>
        <dbReference type="HAMAP-Rule" id="MF_02033"/>
    </source>
</evidence>
<comment type="subunit">
    <text evidence="5">Self-interacts. Interacts with FtsZ.</text>
</comment>
<dbReference type="Proteomes" id="UP000272781">
    <property type="component" value="Unassembled WGS sequence"/>
</dbReference>
<dbReference type="GO" id="GO:0032153">
    <property type="term" value="C:cell division site"/>
    <property type="evidence" value="ECO:0007669"/>
    <property type="project" value="UniProtKB-UniRule"/>
</dbReference>
<dbReference type="PIRSF" id="PIRSF003101">
    <property type="entry name" value="FtsA"/>
    <property type="match status" value="1"/>
</dbReference>
<keyword evidence="4 5" id="KW-0131">Cell cycle</keyword>
<dbReference type="GO" id="GO:0043093">
    <property type="term" value="P:FtsZ-dependent cytokinesis"/>
    <property type="evidence" value="ECO:0007669"/>
    <property type="project" value="UniProtKB-UniRule"/>
</dbReference>
<evidence type="ECO:0000313" key="8">
    <source>
        <dbReference type="EMBL" id="QCI28348.1"/>
    </source>
</evidence>
<dbReference type="RefSeq" id="WP_123351837.1">
    <property type="nucleotide sequence ID" value="NZ_CP027432.2"/>
</dbReference>
<sequence>MKNILAVDIGSYKTTAIIANYDNEELTISGVGIAKSKGIKKGAIINIDHASRSIKQALSDAVRIAGVEGINKAIVSISSTYTKSITSYGIVNVPGNEITIKEINRAIQTALYNANIPNDYQVLQAIPYDFKVDELNEIDDPAGMSGSRLEVSLHIIVAQKSGIENLKKTMRQAGLEIENIVAAGYASGLSTLKEDEKELGVAVIDIGATTSDLAIFINKSLRHTDFLGVGSYHITNDLSMALHTPLADAEAIKINFEELVKSGEDLIEISVIGSEDEKQTASLTTITQVISARIEETFLLLNKEIEDSGLRNKIGAGIVLTGGFTNFYNIKEIASQFFGGLPVRVGYPKEIGGLFDNLKAPEYSCVIGLLLYGIKDGLNYEIDSNRNFRTKYSFEETKTTSIPMELDIETEEKKTKEKEEITTIISDNKKESNIIQKIKTWLGNLF</sequence>
<evidence type="ECO:0000313" key="10">
    <source>
        <dbReference type="Proteomes" id="UP000272781"/>
    </source>
</evidence>
<organism evidence="9 10">
    <name type="scientific">Caminibacter pacificus</name>
    <dbReference type="NCBI Taxonomy" id="1424653"/>
    <lineage>
        <taxon>Bacteria</taxon>
        <taxon>Pseudomonadati</taxon>
        <taxon>Campylobacterota</taxon>
        <taxon>Epsilonproteobacteria</taxon>
        <taxon>Nautiliales</taxon>
        <taxon>Nautiliaceae</taxon>
        <taxon>Caminibacter</taxon>
    </lineage>
</organism>
<comment type="subcellular location">
    <subcellularLocation>
        <location evidence="5">Cell membrane</location>
        <topology evidence="5">Peripheral membrane protein</topology>
        <orientation evidence="5">Cytoplasmic side</orientation>
    </subcellularLocation>
    <text evidence="5">Localizes to the Z ring in an FtsZ-dependent manner. Targeted to the membrane through a conserved C-terminal amphipathic helix.</text>
</comment>
<dbReference type="EMBL" id="CP027432">
    <property type="protein sequence ID" value="QCI28348.1"/>
    <property type="molecule type" value="Genomic_DNA"/>
</dbReference>
<dbReference type="Pfam" id="PF14450">
    <property type="entry name" value="FtsA"/>
    <property type="match status" value="1"/>
</dbReference>